<reference evidence="2" key="1">
    <citation type="journal article" date="2019" name="Int. J. Syst. Evol. Microbiol.">
        <title>The Global Catalogue of Microorganisms (GCM) 10K type strain sequencing project: providing services to taxonomists for standard genome sequencing and annotation.</title>
        <authorList>
            <consortium name="The Broad Institute Genomics Platform"/>
            <consortium name="The Broad Institute Genome Sequencing Center for Infectious Disease"/>
            <person name="Wu L."/>
            <person name="Ma J."/>
        </authorList>
    </citation>
    <scope>NUCLEOTIDE SEQUENCE [LARGE SCALE GENOMIC DNA]</scope>
    <source>
        <strain evidence="2">CGMCC 4.7371</strain>
    </source>
</reference>
<evidence type="ECO:0008006" key="3">
    <source>
        <dbReference type="Google" id="ProtNLM"/>
    </source>
</evidence>
<dbReference type="Proteomes" id="UP000655410">
    <property type="component" value="Unassembled WGS sequence"/>
</dbReference>
<organism evidence="1 2">
    <name type="scientific">Nocardioides phosphati</name>
    <dbReference type="NCBI Taxonomy" id="1867775"/>
    <lineage>
        <taxon>Bacteria</taxon>
        <taxon>Bacillati</taxon>
        <taxon>Actinomycetota</taxon>
        <taxon>Actinomycetes</taxon>
        <taxon>Propionibacteriales</taxon>
        <taxon>Nocardioidaceae</taxon>
        <taxon>Nocardioides</taxon>
    </lineage>
</organism>
<protein>
    <recommendedName>
        <fullName evidence="3">Lipoprotein</fullName>
    </recommendedName>
</protein>
<proteinExistence type="predicted"/>
<gene>
    <name evidence="1" type="ORF">GCM10011584_15180</name>
</gene>
<dbReference type="EMBL" id="BMNI01000003">
    <property type="protein sequence ID" value="GGO88370.1"/>
    <property type="molecule type" value="Genomic_DNA"/>
</dbReference>
<name>A0ABQ2N8G6_9ACTN</name>
<keyword evidence="2" id="KW-1185">Reference proteome</keyword>
<evidence type="ECO:0000313" key="1">
    <source>
        <dbReference type="EMBL" id="GGO88370.1"/>
    </source>
</evidence>
<accession>A0ABQ2N8G6</accession>
<sequence length="315" mass="32771">MLATVVLAGCGAPAVPPPVAPTPTEIPPSLALPAHPTGQAWRALALVPAEATVVTITDFDAMRARFGVPDLTSGDPAADRAAFWAQARAQAVLFTAGLFADGARWPDRGFTEDDVDWEVRFTGPHGSGYVVAFRPDLDMRRVQAARHAKALRGATVMAKEHLLVKGVAGEGDPVWAADPALPDLTDDGAESAYLRRGCVPVDDALGSGASAADKGTLIGELDPRNLDDLTAFSVSFADGLATARLGEDRGDLIARGQITEAWPVVKGSRGFTSGFRSDVLVDPSSGRVGLTPTSPQAAAAVTVADLLPFAICDRL</sequence>
<comment type="caution">
    <text evidence="1">The sequence shown here is derived from an EMBL/GenBank/DDBJ whole genome shotgun (WGS) entry which is preliminary data.</text>
</comment>
<evidence type="ECO:0000313" key="2">
    <source>
        <dbReference type="Proteomes" id="UP000655410"/>
    </source>
</evidence>